<feature type="compositionally biased region" description="Low complexity" evidence="3">
    <location>
        <begin position="501"/>
        <end position="512"/>
    </location>
</feature>
<dbReference type="PANTHER" id="PTHR12585:SF70">
    <property type="entry name" value="RAD21_REC8 N TERMINAL DOMAIN PROTEIN (AFU_ORTHOLOGUE AFUA_6G02900)"/>
    <property type="match status" value="1"/>
</dbReference>
<dbReference type="AlphaFoldDB" id="A0A5N5WJL2"/>
<comment type="subcellular location">
    <subcellularLocation>
        <location evidence="1">Nucleus</location>
    </subcellularLocation>
</comment>
<dbReference type="Proteomes" id="UP000326565">
    <property type="component" value="Unassembled WGS sequence"/>
</dbReference>
<name>A0A5N5WJL2_9EURO</name>
<proteinExistence type="predicted"/>
<keyword evidence="6" id="KW-1185">Reference proteome</keyword>
<evidence type="ECO:0000256" key="2">
    <source>
        <dbReference type="ARBA" id="ARBA00023242"/>
    </source>
</evidence>
<dbReference type="InterPro" id="IPR006910">
    <property type="entry name" value="Rad21_Rec8_N"/>
</dbReference>
<dbReference type="EMBL" id="ML732380">
    <property type="protein sequence ID" value="KAB8068663.1"/>
    <property type="molecule type" value="Genomic_DNA"/>
</dbReference>
<sequence length="727" mass="80385">MFYSHEILTSPEHGVATIWLIATLGSKSISRKLNRKAILDVDVPRACHVIMDPEAPMALRLQGNLLYGVSRVYNQQCGYTLTDVQAMHDKMRTMLRVIPGGGLDPAAGKARPDQLILPYDPSFLPEYDLPGLGIDFSKLRMPIETVASQQSDLLWPRTPDLSQSALSQSPRLRLSFSHNDLLMNDVEEVGSEPNVPISILRTIHQGGLAGTAFDEECGILLQPDFEFDQDGNLIELGGTQRQPARKQARAGQHVSETPFPVEGRHNYLNDDYQPMLVDKNIELTGISKDERPTHGTGATVRHHSEPESTDELQPTPDTGEATMRQRRRAPKIQASDNRTELRNTELANFNNDYVQNMASASKQKYQNKLPTQAKKNAAFWVFGQGIGSVGLGLGASRVQHPLRRFSGEELYDVLNPTTRQKGRKRSRPDNGDNEASNVRRVRAREGYEDHVGRGELFDNHEVRQEEVEVGRHAPSVYRDDHSFSSQMPWNITASVQSSQRGSSAASGLRGISNVSDIPSRGMSDIPGLRGKDPTATHLAGHGRSRSRLTSASPLAGRGFPFDVDSLTIPGNDEVDILGDFGLSQYLQTELLDGGNGNAGGNDRASSYNRHLSFEEHVSQSNLDQESLNFLGFMTTKLEDISDHDSDLVEDSFDISPRHASGSKTLKFSTLLPPGDTSCSVATQGFMHVLTLATKGFLLVHQDAHEDRSTQYRARYEFGEILLRLSET</sequence>
<feature type="region of interest" description="Disordered" evidence="3">
    <location>
        <begin position="413"/>
        <end position="440"/>
    </location>
</feature>
<dbReference type="OrthoDB" id="5427633at2759"/>
<organism evidence="5 6">
    <name type="scientific">Aspergillus leporis</name>
    <dbReference type="NCBI Taxonomy" id="41062"/>
    <lineage>
        <taxon>Eukaryota</taxon>
        <taxon>Fungi</taxon>
        <taxon>Dikarya</taxon>
        <taxon>Ascomycota</taxon>
        <taxon>Pezizomycotina</taxon>
        <taxon>Eurotiomycetes</taxon>
        <taxon>Eurotiomycetidae</taxon>
        <taxon>Eurotiales</taxon>
        <taxon>Aspergillaceae</taxon>
        <taxon>Aspergillus</taxon>
        <taxon>Aspergillus subgen. Circumdati</taxon>
    </lineage>
</organism>
<evidence type="ECO:0000256" key="3">
    <source>
        <dbReference type="SAM" id="MobiDB-lite"/>
    </source>
</evidence>
<dbReference type="PANTHER" id="PTHR12585">
    <property type="entry name" value="SCC1 / RAD21 FAMILY MEMBER"/>
    <property type="match status" value="1"/>
</dbReference>
<feature type="region of interest" description="Disordered" evidence="3">
    <location>
        <begin position="238"/>
        <end position="266"/>
    </location>
</feature>
<gene>
    <name evidence="5" type="ORF">BDV29DRAFT_184152</name>
</gene>
<feature type="domain" description="Rad21/Rec8-like protein N-terminal" evidence="4">
    <location>
        <begin position="1"/>
        <end position="107"/>
    </location>
</feature>
<evidence type="ECO:0000259" key="4">
    <source>
        <dbReference type="Pfam" id="PF04825"/>
    </source>
</evidence>
<evidence type="ECO:0000313" key="5">
    <source>
        <dbReference type="EMBL" id="KAB8068663.1"/>
    </source>
</evidence>
<feature type="region of interest" description="Disordered" evidence="3">
    <location>
        <begin position="285"/>
        <end position="343"/>
    </location>
</feature>
<dbReference type="Pfam" id="PF04825">
    <property type="entry name" value="Rad21_Rec8_N"/>
    <property type="match status" value="1"/>
</dbReference>
<feature type="region of interest" description="Disordered" evidence="3">
    <location>
        <begin position="501"/>
        <end position="551"/>
    </location>
</feature>
<evidence type="ECO:0000313" key="6">
    <source>
        <dbReference type="Proteomes" id="UP000326565"/>
    </source>
</evidence>
<evidence type="ECO:0000256" key="1">
    <source>
        <dbReference type="ARBA" id="ARBA00004123"/>
    </source>
</evidence>
<keyword evidence="2" id="KW-0539">Nucleus</keyword>
<accession>A0A5N5WJL2</accession>
<reference evidence="5 6" key="1">
    <citation type="submission" date="2019-04" db="EMBL/GenBank/DDBJ databases">
        <title>Friends and foes A comparative genomics study of 23 Aspergillus species from section Flavi.</title>
        <authorList>
            <consortium name="DOE Joint Genome Institute"/>
            <person name="Kjaerbolling I."/>
            <person name="Vesth T."/>
            <person name="Frisvad J.C."/>
            <person name="Nybo J.L."/>
            <person name="Theobald S."/>
            <person name="Kildgaard S."/>
            <person name="Isbrandt T."/>
            <person name="Kuo A."/>
            <person name="Sato A."/>
            <person name="Lyhne E.K."/>
            <person name="Kogle M.E."/>
            <person name="Wiebenga A."/>
            <person name="Kun R.S."/>
            <person name="Lubbers R.J."/>
            <person name="Makela M.R."/>
            <person name="Barry K."/>
            <person name="Chovatia M."/>
            <person name="Clum A."/>
            <person name="Daum C."/>
            <person name="Haridas S."/>
            <person name="He G."/>
            <person name="LaButti K."/>
            <person name="Lipzen A."/>
            <person name="Mondo S."/>
            <person name="Riley R."/>
            <person name="Salamov A."/>
            <person name="Simmons B.A."/>
            <person name="Magnuson J.K."/>
            <person name="Henrissat B."/>
            <person name="Mortensen U.H."/>
            <person name="Larsen T.O."/>
            <person name="Devries R.P."/>
            <person name="Grigoriev I.V."/>
            <person name="Machida M."/>
            <person name="Baker S.E."/>
            <person name="Andersen M.R."/>
        </authorList>
    </citation>
    <scope>NUCLEOTIDE SEQUENCE [LARGE SCALE GENOMIC DNA]</scope>
    <source>
        <strain evidence="5 6">CBS 151.66</strain>
    </source>
</reference>
<protein>
    <submittedName>
        <fullName evidence="5">Rec8 like protein-domain-containing protein</fullName>
    </submittedName>
</protein>
<dbReference type="GO" id="GO:0030892">
    <property type="term" value="C:mitotic cohesin complex"/>
    <property type="evidence" value="ECO:0007669"/>
    <property type="project" value="TreeGrafter"/>
</dbReference>
<dbReference type="InterPro" id="IPR039781">
    <property type="entry name" value="Rad21/Rec8-like"/>
</dbReference>
<dbReference type="GO" id="GO:0007064">
    <property type="term" value="P:mitotic sister chromatid cohesion"/>
    <property type="evidence" value="ECO:0007669"/>
    <property type="project" value="TreeGrafter"/>
</dbReference>
<dbReference type="GO" id="GO:0005634">
    <property type="term" value="C:nucleus"/>
    <property type="evidence" value="ECO:0007669"/>
    <property type="project" value="UniProtKB-SubCell"/>
</dbReference>
<dbReference type="CDD" id="cd21789">
    <property type="entry name" value="Rad21_Rec8_M_SpRec8p-like"/>
    <property type="match status" value="1"/>
</dbReference>
<dbReference type="GO" id="GO:0003682">
    <property type="term" value="F:chromatin binding"/>
    <property type="evidence" value="ECO:0007669"/>
    <property type="project" value="TreeGrafter"/>
</dbReference>